<organism evidence="6 7">
    <name type="scientific">Sporothrix bragantina</name>
    <dbReference type="NCBI Taxonomy" id="671064"/>
    <lineage>
        <taxon>Eukaryota</taxon>
        <taxon>Fungi</taxon>
        <taxon>Dikarya</taxon>
        <taxon>Ascomycota</taxon>
        <taxon>Pezizomycotina</taxon>
        <taxon>Sordariomycetes</taxon>
        <taxon>Sordariomycetidae</taxon>
        <taxon>Ophiostomatales</taxon>
        <taxon>Ophiostomataceae</taxon>
        <taxon>Sporothrix</taxon>
    </lineage>
</organism>
<evidence type="ECO:0000256" key="4">
    <source>
        <dbReference type="SAM" id="SignalP"/>
    </source>
</evidence>
<feature type="chain" id="PRO_5046498505" description="Fungal lipase-type domain-containing protein" evidence="4">
    <location>
        <begin position="19"/>
        <end position="468"/>
    </location>
</feature>
<feature type="region of interest" description="Disordered" evidence="3">
    <location>
        <begin position="25"/>
        <end position="52"/>
    </location>
</feature>
<proteinExistence type="predicted"/>
<feature type="region of interest" description="Disordered" evidence="3">
    <location>
        <begin position="370"/>
        <end position="400"/>
    </location>
</feature>
<evidence type="ECO:0000313" key="7">
    <source>
        <dbReference type="Proteomes" id="UP001642406"/>
    </source>
</evidence>
<name>A0ABP0CLD8_9PEZI</name>
<dbReference type="InterPro" id="IPR002921">
    <property type="entry name" value="Fungal_lipase-type"/>
</dbReference>
<evidence type="ECO:0000256" key="3">
    <source>
        <dbReference type="SAM" id="MobiDB-lite"/>
    </source>
</evidence>
<evidence type="ECO:0000256" key="2">
    <source>
        <dbReference type="ARBA" id="ARBA00022801"/>
    </source>
</evidence>
<keyword evidence="7" id="KW-1185">Reference proteome</keyword>
<reference evidence="6 7" key="1">
    <citation type="submission" date="2024-01" db="EMBL/GenBank/DDBJ databases">
        <authorList>
            <person name="Allen C."/>
            <person name="Tagirdzhanova G."/>
        </authorList>
    </citation>
    <scope>NUCLEOTIDE SEQUENCE [LARGE SCALE GENOMIC DNA]</scope>
</reference>
<keyword evidence="2" id="KW-0378">Hydrolase</keyword>
<evidence type="ECO:0000313" key="6">
    <source>
        <dbReference type="EMBL" id="CAK7232778.1"/>
    </source>
</evidence>
<dbReference type="EMBL" id="CAWUHC010000108">
    <property type="protein sequence ID" value="CAK7232778.1"/>
    <property type="molecule type" value="Genomic_DNA"/>
</dbReference>
<evidence type="ECO:0000259" key="5">
    <source>
        <dbReference type="Pfam" id="PF01764"/>
    </source>
</evidence>
<dbReference type="PANTHER" id="PTHR46640">
    <property type="entry name" value="TRIACYLGLYCEROL LIPASE, PUTATIVE (AFU_ORTHOLOGUE AFUA_6G06510)-RELATED"/>
    <property type="match status" value="1"/>
</dbReference>
<feature type="domain" description="Fungal lipase-type" evidence="5">
    <location>
        <begin position="174"/>
        <end position="340"/>
    </location>
</feature>
<dbReference type="InterPro" id="IPR029058">
    <property type="entry name" value="AB_hydrolase_fold"/>
</dbReference>
<keyword evidence="1 4" id="KW-0732">Signal</keyword>
<dbReference type="PANTHER" id="PTHR46640:SF1">
    <property type="entry name" value="FUNGAL LIPASE-LIKE DOMAIN-CONTAINING PROTEIN-RELATED"/>
    <property type="match status" value="1"/>
</dbReference>
<dbReference type="Gene3D" id="3.40.50.1820">
    <property type="entry name" value="alpha/beta hydrolase"/>
    <property type="match status" value="1"/>
</dbReference>
<dbReference type="Proteomes" id="UP001642406">
    <property type="component" value="Unassembled WGS sequence"/>
</dbReference>
<dbReference type="Pfam" id="PF01764">
    <property type="entry name" value="Lipase_3"/>
    <property type="match status" value="1"/>
</dbReference>
<gene>
    <name evidence="6" type="ORF">SBRCBS47491_008386</name>
</gene>
<feature type="region of interest" description="Disordered" evidence="3">
    <location>
        <begin position="70"/>
        <end position="97"/>
    </location>
</feature>
<protein>
    <recommendedName>
        <fullName evidence="5">Fungal lipase-type domain-containing protein</fullName>
    </recommendedName>
</protein>
<dbReference type="SUPFAM" id="SSF53474">
    <property type="entry name" value="alpha/beta-Hydrolases"/>
    <property type="match status" value="1"/>
</dbReference>
<dbReference type="CDD" id="cd00519">
    <property type="entry name" value="Lipase_3"/>
    <property type="match status" value="1"/>
</dbReference>
<feature type="compositionally biased region" description="Low complexity" evidence="3">
    <location>
        <begin position="84"/>
        <end position="97"/>
    </location>
</feature>
<sequence length="468" mass="50702">MRAAAICGFALHFAAILARDNGEQHALGGGHDGQGSRRIKGMSKAAPPADLPNVEAEPVSLQSLASVPELASAAKTEPEPPSTSPSEPSEPSGPSEPVTGIPVPLFLSLERYARLVDIAYCVGVTGPGISKPFSCVSRCADFPELRLLSTWSTGYFMHDSCGYIAVDDSAREIIVAFRGTYSIANTVADLSTTPQKYEPYDPSETLNEPPRIKCAKCMVHSGFLDSWKSTRHIILPVVAEARNDSVGSSSSESGSTAPYRVHLLGHSLGGALAALAALEMKVVLGWEDVVVTTFGEPRIGNGGLASFLEHVFDLHKNDTSAASYRRVTHKNDPVPLLPMTSWGYSSHAGEVFIKKLNLSPDPEDVILCHGRNDPDCSDEDGAPHDGDDDDDEDVYDDYDYGNVDEADENAQAAAKTALTKRGIIPSRYKLWELFFAHRDYFWRLGMCVPGSDPVDWGRDHYNYADDEL</sequence>
<feature type="compositionally biased region" description="Acidic residues" evidence="3">
    <location>
        <begin position="375"/>
        <end position="400"/>
    </location>
</feature>
<feature type="signal peptide" evidence="4">
    <location>
        <begin position="1"/>
        <end position="18"/>
    </location>
</feature>
<accession>A0ABP0CLD8</accession>
<comment type="caution">
    <text evidence="6">The sequence shown here is derived from an EMBL/GenBank/DDBJ whole genome shotgun (WGS) entry which is preliminary data.</text>
</comment>
<evidence type="ECO:0000256" key="1">
    <source>
        <dbReference type="ARBA" id="ARBA00022729"/>
    </source>
</evidence>
<dbReference type="InterPro" id="IPR051299">
    <property type="entry name" value="AB_hydrolase_lip/est"/>
</dbReference>